<gene>
    <name evidence="4" type="ORF">LGH74_12355</name>
</gene>
<keyword evidence="5" id="KW-1185">Reference proteome</keyword>
<dbReference type="SUPFAM" id="SSF52821">
    <property type="entry name" value="Rhodanese/Cell cycle control phosphatase"/>
    <property type="match status" value="2"/>
</dbReference>
<dbReference type="SMART" id="SM00450">
    <property type="entry name" value="RHOD"/>
    <property type="match status" value="2"/>
</dbReference>
<dbReference type="InterPro" id="IPR036873">
    <property type="entry name" value="Rhodanese-like_dom_sf"/>
</dbReference>
<evidence type="ECO:0000256" key="1">
    <source>
        <dbReference type="ARBA" id="ARBA00022679"/>
    </source>
</evidence>
<dbReference type="EMBL" id="JAJADR010000003">
    <property type="protein sequence ID" value="MCB2408771.1"/>
    <property type="molecule type" value="Genomic_DNA"/>
</dbReference>
<dbReference type="PANTHER" id="PTHR11364:SF27">
    <property type="entry name" value="SULFURTRANSFERASE"/>
    <property type="match status" value="1"/>
</dbReference>
<organism evidence="4 5">
    <name type="scientific">Hymenobacter lucidus</name>
    <dbReference type="NCBI Taxonomy" id="2880930"/>
    <lineage>
        <taxon>Bacteria</taxon>
        <taxon>Pseudomonadati</taxon>
        <taxon>Bacteroidota</taxon>
        <taxon>Cytophagia</taxon>
        <taxon>Cytophagales</taxon>
        <taxon>Hymenobacteraceae</taxon>
        <taxon>Hymenobacter</taxon>
    </lineage>
</organism>
<dbReference type="Proteomes" id="UP001165296">
    <property type="component" value="Unassembled WGS sequence"/>
</dbReference>
<dbReference type="PANTHER" id="PTHR11364">
    <property type="entry name" value="THIOSULFATE SULFERTANSFERASE"/>
    <property type="match status" value="1"/>
</dbReference>
<keyword evidence="2" id="KW-0677">Repeat</keyword>
<dbReference type="CDD" id="cd01448">
    <property type="entry name" value="TST_Repeat_1"/>
    <property type="match status" value="1"/>
</dbReference>
<evidence type="ECO:0000313" key="5">
    <source>
        <dbReference type="Proteomes" id="UP001165296"/>
    </source>
</evidence>
<evidence type="ECO:0000259" key="3">
    <source>
        <dbReference type="PROSITE" id="PS50206"/>
    </source>
</evidence>
<dbReference type="InterPro" id="IPR001763">
    <property type="entry name" value="Rhodanese-like_dom"/>
</dbReference>
<dbReference type="RefSeq" id="WP_226176128.1">
    <property type="nucleotide sequence ID" value="NZ_JAJADR010000003.1"/>
</dbReference>
<dbReference type="PROSITE" id="PS00380">
    <property type="entry name" value="RHODANESE_1"/>
    <property type="match status" value="1"/>
</dbReference>
<keyword evidence="1" id="KW-0808">Transferase</keyword>
<comment type="caution">
    <text evidence="4">The sequence shown here is derived from an EMBL/GenBank/DDBJ whole genome shotgun (WGS) entry which is preliminary data.</text>
</comment>
<evidence type="ECO:0000256" key="2">
    <source>
        <dbReference type="ARBA" id="ARBA00022737"/>
    </source>
</evidence>
<dbReference type="CDD" id="cd01449">
    <property type="entry name" value="TST_Repeat_2"/>
    <property type="match status" value="1"/>
</dbReference>
<proteinExistence type="predicted"/>
<reference evidence="4" key="1">
    <citation type="submission" date="2021-10" db="EMBL/GenBank/DDBJ databases">
        <authorList>
            <person name="Dean J.D."/>
            <person name="Kim M.K."/>
            <person name="Newey C.N."/>
            <person name="Stoker T.S."/>
            <person name="Thompson D.W."/>
            <person name="Grose J.H."/>
        </authorList>
    </citation>
    <scope>NUCLEOTIDE SEQUENCE</scope>
    <source>
        <strain evidence="4">BT178</strain>
    </source>
</reference>
<dbReference type="InterPro" id="IPR001307">
    <property type="entry name" value="Thiosulphate_STrfase_CS"/>
</dbReference>
<dbReference type="Pfam" id="PF00581">
    <property type="entry name" value="Rhodanese"/>
    <property type="match status" value="2"/>
</dbReference>
<dbReference type="InterPro" id="IPR045078">
    <property type="entry name" value="TST/MPST-like"/>
</dbReference>
<dbReference type="PROSITE" id="PS50206">
    <property type="entry name" value="RHODANESE_3"/>
    <property type="match status" value="2"/>
</dbReference>
<accession>A0ABS8AVE7</accession>
<protein>
    <submittedName>
        <fullName evidence="4">Sulfurtransferase</fullName>
    </submittedName>
</protein>
<feature type="domain" description="Rhodanese" evidence="3">
    <location>
        <begin position="22"/>
        <end position="140"/>
    </location>
</feature>
<sequence>MQHKSHPSQPLISAQELRQRQHTESFVLLDARSGPQARLRYQAGHLPGALFVDLEQDLARPTDNAAHGGRHPLPPITEFAHFLGQLGIGPATTVVVYDDKSGANAAARVWWMLRSAGHTTAQVLDGGLAAAEAAGFTLTDAAEQSVPVAPYPVSHWQLPVAPVAQVQKASAKGTQLVIDVREAARYRGETEPIDLVAGHIPGAVNVPFAGNLDATGHYLPATELREKYDAVLAGRAPKDVIVHCGSGVTACHTLLAFAQAGLEVPQLYVGSWSEWSRNDWPMATGA</sequence>
<evidence type="ECO:0000313" key="4">
    <source>
        <dbReference type="EMBL" id="MCB2408771.1"/>
    </source>
</evidence>
<feature type="domain" description="Rhodanese" evidence="3">
    <location>
        <begin position="171"/>
        <end position="284"/>
    </location>
</feature>
<dbReference type="Gene3D" id="3.40.250.10">
    <property type="entry name" value="Rhodanese-like domain"/>
    <property type="match status" value="2"/>
</dbReference>
<name>A0ABS8AVE7_9BACT</name>